<dbReference type="SUPFAM" id="SSF53633">
    <property type="entry name" value="Carbamate kinase-like"/>
    <property type="match status" value="1"/>
</dbReference>
<evidence type="ECO:0000256" key="1">
    <source>
        <dbReference type="ARBA" id="ARBA00011066"/>
    </source>
</evidence>
<sequence>MIPIDPIRYPKLVLALGGNALIRPGDTGTLEEQHRRIREAMGHTADLVAAGFTAVLTHGNGPMVGHLLLQMECARALVPPMPLFISDADTEGSLGYLIQQSLVNELRRRGQSRGVATVITQVVVDADDPAFRNPDKPIGPFYRADEVKALQTERGWCLAEDAGRGWRRVVPSPRPLTVVEQDIIAYLGRGGYIVIAAGGGGVPVVGRPNGDLAGVEAVIDKDRTAAVLAREIAADLLIFLTAVEFVFLDYRQLGQRPLTVLTAAEARTYLESGHFPAGSMGPKIEAALDFLAQGGKRVLITQPETLARALRGDTGTHIFAESSEQG</sequence>
<name>A0A7C3YZY3_9BACT</name>
<evidence type="ECO:0000256" key="3">
    <source>
        <dbReference type="ARBA" id="ARBA00022777"/>
    </source>
</evidence>
<proteinExistence type="inferred from homology"/>
<keyword evidence="2 4" id="KW-0808">Transferase</keyword>
<dbReference type="CDD" id="cd04235">
    <property type="entry name" value="AAK_CK"/>
    <property type="match status" value="1"/>
</dbReference>
<dbReference type="InterPro" id="IPR003964">
    <property type="entry name" value="Carb_kinase"/>
</dbReference>
<gene>
    <name evidence="6" type="ORF">ENW96_11800</name>
</gene>
<reference evidence="6" key="1">
    <citation type="journal article" date="2020" name="mSystems">
        <title>Genome- and Community-Level Interaction Insights into Carbon Utilization and Element Cycling Functions of Hydrothermarchaeota in Hydrothermal Sediment.</title>
        <authorList>
            <person name="Zhou Z."/>
            <person name="Liu Y."/>
            <person name="Xu W."/>
            <person name="Pan J."/>
            <person name="Luo Z.H."/>
            <person name="Li M."/>
        </authorList>
    </citation>
    <scope>NUCLEOTIDE SEQUENCE [LARGE SCALE GENOMIC DNA]</scope>
    <source>
        <strain evidence="6">SpSt-897</strain>
    </source>
</reference>
<evidence type="ECO:0000256" key="2">
    <source>
        <dbReference type="ARBA" id="ARBA00022679"/>
    </source>
</evidence>
<feature type="domain" description="Aspartate/glutamate/uridylate kinase" evidence="5">
    <location>
        <begin position="11"/>
        <end position="301"/>
    </location>
</feature>
<evidence type="ECO:0000313" key="6">
    <source>
        <dbReference type="EMBL" id="HGF35044.1"/>
    </source>
</evidence>
<dbReference type="EMBL" id="DTMF01000288">
    <property type="protein sequence ID" value="HGF35044.1"/>
    <property type="molecule type" value="Genomic_DNA"/>
</dbReference>
<dbReference type="PANTHER" id="PTHR30409">
    <property type="entry name" value="CARBAMATE KINASE"/>
    <property type="match status" value="1"/>
</dbReference>
<dbReference type="PIRSF" id="PIRSF000723">
    <property type="entry name" value="Carbamate_kin"/>
    <property type="match status" value="1"/>
</dbReference>
<evidence type="ECO:0000259" key="5">
    <source>
        <dbReference type="Pfam" id="PF00696"/>
    </source>
</evidence>
<dbReference type="NCBIfam" id="NF009007">
    <property type="entry name" value="PRK12352.1"/>
    <property type="match status" value="1"/>
</dbReference>
<accession>A0A7C3YZY3</accession>
<dbReference type="Gene3D" id="3.40.1160.10">
    <property type="entry name" value="Acetylglutamate kinase-like"/>
    <property type="match status" value="1"/>
</dbReference>
<dbReference type="GO" id="GO:0005829">
    <property type="term" value="C:cytosol"/>
    <property type="evidence" value="ECO:0007669"/>
    <property type="project" value="TreeGrafter"/>
</dbReference>
<dbReference type="GO" id="GO:0019546">
    <property type="term" value="P:L-arginine deiminase pathway"/>
    <property type="evidence" value="ECO:0007669"/>
    <property type="project" value="TreeGrafter"/>
</dbReference>
<dbReference type="AlphaFoldDB" id="A0A7C3YZY3"/>
<dbReference type="PANTHER" id="PTHR30409:SF1">
    <property type="entry name" value="CARBAMATE KINASE-RELATED"/>
    <property type="match status" value="1"/>
</dbReference>
<keyword evidence="3 4" id="KW-0418">Kinase</keyword>
<dbReference type="InterPro" id="IPR036393">
    <property type="entry name" value="AceGlu_kinase-like_sf"/>
</dbReference>
<comment type="caution">
    <text evidence="6">The sequence shown here is derived from an EMBL/GenBank/DDBJ whole genome shotgun (WGS) entry which is preliminary data.</text>
</comment>
<dbReference type="PRINTS" id="PR01469">
    <property type="entry name" value="CARBMTKINASE"/>
</dbReference>
<protein>
    <recommendedName>
        <fullName evidence="4">Carbamate kinase</fullName>
    </recommendedName>
</protein>
<dbReference type="InterPro" id="IPR001048">
    <property type="entry name" value="Asp/Glu/Uridylate_kinase"/>
</dbReference>
<dbReference type="Pfam" id="PF00696">
    <property type="entry name" value="AA_kinase"/>
    <property type="match status" value="1"/>
</dbReference>
<organism evidence="6">
    <name type="scientific">Desulfobacca acetoxidans</name>
    <dbReference type="NCBI Taxonomy" id="60893"/>
    <lineage>
        <taxon>Bacteria</taxon>
        <taxon>Pseudomonadati</taxon>
        <taxon>Thermodesulfobacteriota</taxon>
        <taxon>Desulfobaccia</taxon>
        <taxon>Desulfobaccales</taxon>
        <taxon>Desulfobaccaceae</taxon>
        <taxon>Desulfobacca</taxon>
    </lineage>
</organism>
<dbReference type="GO" id="GO:0008804">
    <property type="term" value="F:carbamate kinase activity"/>
    <property type="evidence" value="ECO:0007669"/>
    <property type="project" value="InterPro"/>
</dbReference>
<dbReference type="FunFam" id="3.40.1160.10:FF:000007">
    <property type="entry name" value="Carbamate kinase"/>
    <property type="match status" value="1"/>
</dbReference>
<evidence type="ECO:0000256" key="4">
    <source>
        <dbReference type="PIRNR" id="PIRNR000723"/>
    </source>
</evidence>
<comment type="similarity">
    <text evidence="1 4">Belongs to the carbamate kinase family.</text>
</comment>